<keyword evidence="1" id="KW-0479">Metal-binding</keyword>
<evidence type="ECO:0000256" key="4">
    <source>
        <dbReference type="SAM" id="SignalP"/>
    </source>
</evidence>
<evidence type="ECO:0000256" key="3">
    <source>
        <dbReference type="SAM" id="MobiDB-lite"/>
    </source>
</evidence>
<dbReference type="EMBL" id="KE720677">
    <property type="protein sequence ID" value="ERF77013.1"/>
    <property type="molecule type" value="Genomic_DNA"/>
</dbReference>
<dbReference type="AlphaFoldDB" id="U1GWY4"/>
<evidence type="ECO:0000256" key="2">
    <source>
        <dbReference type="ARBA" id="ARBA00023002"/>
    </source>
</evidence>
<dbReference type="SUPFAM" id="SSF48056">
    <property type="entry name" value="Di-copper centre-containing domain"/>
    <property type="match status" value="1"/>
</dbReference>
<gene>
    <name evidence="6" type="ORF">EPUS_06881</name>
</gene>
<evidence type="ECO:0000256" key="1">
    <source>
        <dbReference type="ARBA" id="ARBA00022723"/>
    </source>
</evidence>
<feature type="region of interest" description="Disordered" evidence="3">
    <location>
        <begin position="288"/>
        <end position="310"/>
    </location>
</feature>
<dbReference type="InterPro" id="IPR002227">
    <property type="entry name" value="Tyrosinase_Cu-bd"/>
</dbReference>
<feature type="signal peptide" evidence="4">
    <location>
        <begin position="1"/>
        <end position="21"/>
    </location>
</feature>
<dbReference type="OMA" id="CLTRDIN"/>
<name>U1GWY4_ENDPU</name>
<dbReference type="eggNOG" id="ENOG502RM4B">
    <property type="taxonomic scope" value="Eukaryota"/>
</dbReference>
<dbReference type="InterPro" id="IPR008922">
    <property type="entry name" value="Di-copper_centre_dom_sf"/>
</dbReference>
<dbReference type="PANTHER" id="PTHR11474:SF125">
    <property type="entry name" value="N-ACETYL-6-HYDROXYTRYPTOPHAN OXIDASE IVOB-RELATED"/>
    <property type="match status" value="1"/>
</dbReference>
<organism evidence="6 7">
    <name type="scientific">Endocarpon pusillum (strain Z07020 / HMAS-L-300199)</name>
    <name type="common">Lichen-forming fungus</name>
    <dbReference type="NCBI Taxonomy" id="1263415"/>
    <lineage>
        <taxon>Eukaryota</taxon>
        <taxon>Fungi</taxon>
        <taxon>Dikarya</taxon>
        <taxon>Ascomycota</taxon>
        <taxon>Pezizomycotina</taxon>
        <taxon>Eurotiomycetes</taxon>
        <taxon>Chaetothyriomycetidae</taxon>
        <taxon>Verrucariales</taxon>
        <taxon>Verrucariaceae</taxon>
        <taxon>Endocarpon</taxon>
    </lineage>
</organism>
<keyword evidence="2" id="KW-0560">Oxidoreductase</keyword>
<dbReference type="PANTHER" id="PTHR11474">
    <property type="entry name" value="TYROSINASE FAMILY MEMBER"/>
    <property type="match status" value="1"/>
</dbReference>
<dbReference type="RefSeq" id="XP_007785677.1">
    <property type="nucleotide sequence ID" value="XM_007787487.1"/>
</dbReference>
<evidence type="ECO:0000259" key="5">
    <source>
        <dbReference type="PROSITE" id="PS00498"/>
    </source>
</evidence>
<reference evidence="7" key="1">
    <citation type="journal article" date="2014" name="BMC Genomics">
        <title>Genome characteristics reveal the impact of lichenization on lichen-forming fungus Endocarpon pusillum Hedwig (Verrucariales, Ascomycota).</title>
        <authorList>
            <person name="Wang Y.-Y."/>
            <person name="Liu B."/>
            <person name="Zhang X.-Y."/>
            <person name="Zhou Q.-M."/>
            <person name="Zhang T."/>
            <person name="Li H."/>
            <person name="Yu Y.-F."/>
            <person name="Zhang X.-L."/>
            <person name="Hao X.-Y."/>
            <person name="Wang M."/>
            <person name="Wang L."/>
            <person name="Wei J.-C."/>
        </authorList>
    </citation>
    <scope>NUCLEOTIDE SEQUENCE [LARGE SCALE GENOMIC DNA]</scope>
    <source>
        <strain evidence="7">Z07020 / HMAS-L-300199</strain>
    </source>
</reference>
<accession>U1GWY4</accession>
<dbReference type="GO" id="GO:0046872">
    <property type="term" value="F:metal ion binding"/>
    <property type="evidence" value="ECO:0007669"/>
    <property type="project" value="UniProtKB-KW"/>
</dbReference>
<feature type="domain" description="Tyrosinase copper-binding" evidence="5">
    <location>
        <begin position="398"/>
        <end position="409"/>
    </location>
</feature>
<dbReference type="PRINTS" id="PR00092">
    <property type="entry name" value="TYROSINASE"/>
</dbReference>
<keyword evidence="7" id="KW-1185">Reference proteome</keyword>
<dbReference type="HOGENOM" id="CLU_035914_0_0_1"/>
<protein>
    <recommendedName>
        <fullName evidence="5">Tyrosinase copper-binding domain-containing protein</fullName>
    </recommendedName>
</protein>
<dbReference type="Pfam" id="PF00264">
    <property type="entry name" value="Tyrosinase"/>
    <property type="match status" value="1"/>
</dbReference>
<feature type="compositionally biased region" description="Low complexity" evidence="3">
    <location>
        <begin position="292"/>
        <end position="305"/>
    </location>
</feature>
<dbReference type="Gene3D" id="1.10.1280.10">
    <property type="entry name" value="Di-copper center containing domain from catechol oxidase"/>
    <property type="match status" value="2"/>
</dbReference>
<keyword evidence="4" id="KW-0732">Signal</keyword>
<dbReference type="OrthoDB" id="6132182at2759"/>
<dbReference type="GO" id="GO:0016491">
    <property type="term" value="F:oxidoreductase activity"/>
    <property type="evidence" value="ECO:0007669"/>
    <property type="project" value="UniProtKB-KW"/>
</dbReference>
<feature type="chain" id="PRO_5004612874" description="Tyrosinase copper-binding domain-containing protein" evidence="4">
    <location>
        <begin position="22"/>
        <end position="475"/>
    </location>
</feature>
<dbReference type="Proteomes" id="UP000019373">
    <property type="component" value="Unassembled WGS sequence"/>
</dbReference>
<proteinExistence type="predicted"/>
<dbReference type="PROSITE" id="PS00498">
    <property type="entry name" value="TYROSINASE_2"/>
    <property type="match status" value="1"/>
</dbReference>
<dbReference type="GeneID" id="19241771"/>
<evidence type="ECO:0000313" key="7">
    <source>
        <dbReference type="Proteomes" id="UP000019373"/>
    </source>
</evidence>
<sequence length="475" mass="52079">MKSLVSILSLGLLLIRSHVSAAPQGSPSSSTSDLAAPVSTDGINESFNETAFAAFEVEDPSLDAPQPTLRRMKRKYQRYIVRTLRKRPRSHSCTLRNLAVRKEWGSMSRRQRIAYTDAVKCLYSKKPPLSSLSNVPGARNRLDDFVASHIQQGQNIHFDGYLFAWHRHFVHLYEKALREECGYRGPTPYWDWTLSADDPRKSPVFDGSATSMSGNGESIPHGGTYVTAFGLNVTLPPGTGGGCVKDGPFAGLQVNLGVNPTVLPAEPVDLTSNLTSVGVYASADRSDVLGDNASNSSTSSTSSNARLAPVASNDLPPAVREALNYNPRCLTRDINLFWANQVRTKDVEFLLGCGNVDCLEKRSDGWELDRTLPQPLLHAAGHFAIGGLQNDPFASPSDPVFYLHHAAFDRVYSIWQGQDGDTRTYQVGGTRTPFNIPPSDKVTLDDNIDFGVLAQGVKMRDVMSTIDGPYCYMYD</sequence>
<evidence type="ECO:0000313" key="6">
    <source>
        <dbReference type="EMBL" id="ERF77013.1"/>
    </source>
</evidence>
<dbReference type="InterPro" id="IPR050316">
    <property type="entry name" value="Tyrosinase/Hemocyanin"/>
</dbReference>